<dbReference type="GeneID" id="84665432"/>
<organism evidence="1 2">
    <name type="scientific">Atlantibacter subterraneus</name>
    <dbReference type="NCBI Taxonomy" id="255519"/>
    <lineage>
        <taxon>Bacteria</taxon>
        <taxon>Pseudomonadati</taxon>
        <taxon>Pseudomonadota</taxon>
        <taxon>Gammaproteobacteria</taxon>
        <taxon>Enterobacterales</taxon>
        <taxon>Enterobacteriaceae</taxon>
        <taxon>Atlantibacter</taxon>
    </lineage>
</organism>
<dbReference type="InterPro" id="IPR025730">
    <property type="entry name" value="Biofilm_BssS"/>
</dbReference>
<dbReference type="Proteomes" id="UP000275331">
    <property type="component" value="Unassembled WGS sequence"/>
</dbReference>
<evidence type="ECO:0000313" key="2">
    <source>
        <dbReference type="Proteomes" id="UP000275331"/>
    </source>
</evidence>
<gene>
    <name evidence="1" type="ORF">EGT71_13540</name>
</gene>
<dbReference type="AlphaFoldDB" id="A0A3R9LMM8"/>
<sequence>MNSDNDFPVFPVIGWQVGPKSDQNVLVFKIGYCTSSYNLNATTFDSPFFSMTPSMAKSLIYDLQRYVDHCEENEFQKIAI</sequence>
<evidence type="ECO:0000313" key="1">
    <source>
        <dbReference type="EMBL" id="RSE25372.1"/>
    </source>
</evidence>
<dbReference type="RefSeq" id="WP_125292002.1">
    <property type="nucleotide sequence ID" value="NZ_CP100494.1"/>
</dbReference>
<evidence type="ECO:0008006" key="3">
    <source>
        <dbReference type="Google" id="ProtNLM"/>
    </source>
</evidence>
<dbReference type="Pfam" id="PF13991">
    <property type="entry name" value="BssS"/>
    <property type="match status" value="1"/>
</dbReference>
<accession>A0A3R9LMM8</accession>
<protein>
    <recommendedName>
        <fullName evidence="3">BssS family protein</fullName>
    </recommendedName>
</protein>
<proteinExistence type="predicted"/>
<dbReference type="OrthoDB" id="6542252at2"/>
<name>A0A3R9LMM8_9ENTR</name>
<dbReference type="EMBL" id="RHXB01000008">
    <property type="protein sequence ID" value="RSE25372.1"/>
    <property type="molecule type" value="Genomic_DNA"/>
</dbReference>
<reference evidence="1 2" key="1">
    <citation type="submission" date="2018-10" db="EMBL/GenBank/DDBJ databases">
        <title>Transmission dynamics of multidrug resistant bacteria on intensive care unit surfaces.</title>
        <authorList>
            <person name="D'Souza A.W."/>
            <person name="Potter R.F."/>
            <person name="Wallace M."/>
            <person name="Shupe A."/>
            <person name="Patel S."/>
            <person name="Sun S."/>
            <person name="Gul D."/>
            <person name="Kwon J.H."/>
            <person name="Andleeb S."/>
            <person name="Burnham C.-A.D."/>
            <person name="Dantas G."/>
        </authorList>
    </citation>
    <scope>NUCLEOTIDE SEQUENCE [LARGE SCALE GENOMIC DNA]</scope>
    <source>
        <strain evidence="1 2">AS_373</strain>
    </source>
</reference>
<comment type="caution">
    <text evidence="1">The sequence shown here is derived from an EMBL/GenBank/DDBJ whole genome shotgun (WGS) entry which is preliminary data.</text>
</comment>